<sequence>MIDHKNHYARYCELISLAASSAPARQRDGGYMAAVYILSADKTLCDIARRKICPDGISFPGILSVARRAELSDSQFTAIRSAHNLFNGGSSSSVTPYDLALCDYLTLDIITQAMYIWKCGCTISAGQDGSIQLDRTGECQRRGIEQALFQHLSEFE</sequence>
<name>A0A6N2U0Q2_9FIRM</name>
<accession>A0A6N2U0Q2</accession>
<protein>
    <submittedName>
        <fullName evidence="1">Uncharacterized protein</fullName>
    </submittedName>
</protein>
<reference evidence="1" key="1">
    <citation type="submission" date="2019-11" db="EMBL/GenBank/DDBJ databases">
        <authorList>
            <person name="Feng L."/>
        </authorList>
    </citation>
    <scope>NUCLEOTIDE SEQUENCE</scope>
    <source>
        <strain evidence="1">AundefinedLFYP135</strain>
    </source>
</reference>
<dbReference type="EMBL" id="CACRSL010000003">
    <property type="protein sequence ID" value="VYT11984.1"/>
    <property type="molecule type" value="Genomic_DNA"/>
</dbReference>
<organism evidence="1">
    <name type="scientific">uncultured Anaerotruncus sp</name>
    <dbReference type="NCBI Taxonomy" id="905011"/>
    <lineage>
        <taxon>Bacteria</taxon>
        <taxon>Bacillati</taxon>
        <taxon>Bacillota</taxon>
        <taxon>Clostridia</taxon>
        <taxon>Eubacteriales</taxon>
        <taxon>Oscillospiraceae</taxon>
        <taxon>Anaerotruncus</taxon>
        <taxon>environmental samples</taxon>
    </lineage>
</organism>
<dbReference type="AlphaFoldDB" id="A0A6N2U0Q2"/>
<gene>
    <name evidence="1" type="ORF">AULFYP135_01720</name>
</gene>
<proteinExistence type="predicted"/>
<evidence type="ECO:0000313" key="1">
    <source>
        <dbReference type="EMBL" id="VYT11984.1"/>
    </source>
</evidence>